<name>A0ABR3FQ90_9AGAR</name>
<dbReference type="Gene3D" id="3.40.50.12760">
    <property type="match status" value="1"/>
</dbReference>
<evidence type="ECO:0000313" key="4">
    <source>
        <dbReference type="Proteomes" id="UP001465976"/>
    </source>
</evidence>
<feature type="region of interest" description="Disordered" evidence="1">
    <location>
        <begin position="1"/>
        <end position="23"/>
    </location>
</feature>
<proteinExistence type="predicted"/>
<protein>
    <recommendedName>
        <fullName evidence="2">Ribosomal RNA methyltransferase FtsJ domain-containing protein</fullName>
    </recommendedName>
</protein>
<sequence length="312" mass="35090">MRKQQGPMLTAHFSHQKKQADKQDPEIQKAWFEAMKKVFEEINQNFDLIPVGTPFSFLDVGCCPGGFSSYILSTFPQVHGTGVSLPVERGGHALLLEEEIKPRFDLLWADLTFLHLGNAQNFEPSFAPFPFGISHPGFELVILDGHPLRTAGPDVHILGDRLLISSLIFGLWCVQRGGTIVMKLSMPDRKISAQILYMLDILSGDLRTWKPVHIHATRSTFYAVARNFGNGPQASRYHGILTSLKSLWDELMLGSSEKPGKDRRLLDHDLDFIVNNRGLEQYSERLKALSTHLWMVEAASLAQWHEARSGGF</sequence>
<accession>A0ABR3FQ90</accession>
<gene>
    <name evidence="3" type="ORF">V5O48_004416</name>
</gene>
<dbReference type="EMBL" id="JBAHYK010000148">
    <property type="protein sequence ID" value="KAL0577584.1"/>
    <property type="molecule type" value="Genomic_DNA"/>
</dbReference>
<evidence type="ECO:0000313" key="3">
    <source>
        <dbReference type="EMBL" id="KAL0577584.1"/>
    </source>
</evidence>
<comment type="caution">
    <text evidence="3">The sequence shown here is derived from an EMBL/GenBank/DDBJ whole genome shotgun (WGS) entry which is preliminary data.</text>
</comment>
<feature type="domain" description="Ribosomal RNA methyltransferase FtsJ" evidence="2">
    <location>
        <begin position="40"/>
        <end position="228"/>
    </location>
</feature>
<organism evidence="3 4">
    <name type="scientific">Marasmius crinis-equi</name>
    <dbReference type="NCBI Taxonomy" id="585013"/>
    <lineage>
        <taxon>Eukaryota</taxon>
        <taxon>Fungi</taxon>
        <taxon>Dikarya</taxon>
        <taxon>Basidiomycota</taxon>
        <taxon>Agaricomycotina</taxon>
        <taxon>Agaricomycetes</taxon>
        <taxon>Agaricomycetidae</taxon>
        <taxon>Agaricales</taxon>
        <taxon>Marasmiineae</taxon>
        <taxon>Marasmiaceae</taxon>
        <taxon>Marasmius</taxon>
    </lineage>
</organism>
<evidence type="ECO:0000256" key="1">
    <source>
        <dbReference type="SAM" id="MobiDB-lite"/>
    </source>
</evidence>
<evidence type="ECO:0000259" key="2">
    <source>
        <dbReference type="Pfam" id="PF01728"/>
    </source>
</evidence>
<reference evidence="3 4" key="1">
    <citation type="submission" date="2024-02" db="EMBL/GenBank/DDBJ databases">
        <title>A draft genome for the cacao thread blight pathogen Marasmius crinis-equi.</title>
        <authorList>
            <person name="Cohen S.P."/>
            <person name="Baruah I.K."/>
            <person name="Amoako-Attah I."/>
            <person name="Bukari Y."/>
            <person name="Meinhardt L.W."/>
            <person name="Bailey B.A."/>
        </authorList>
    </citation>
    <scope>NUCLEOTIDE SEQUENCE [LARGE SCALE GENOMIC DNA]</scope>
    <source>
        <strain evidence="3 4">GH-76</strain>
    </source>
</reference>
<dbReference type="SUPFAM" id="SSF53335">
    <property type="entry name" value="S-adenosyl-L-methionine-dependent methyltransferases"/>
    <property type="match status" value="1"/>
</dbReference>
<dbReference type="Proteomes" id="UP001465976">
    <property type="component" value="Unassembled WGS sequence"/>
</dbReference>
<dbReference type="InterPro" id="IPR002877">
    <property type="entry name" value="RNA_MeTrfase_FtsJ_dom"/>
</dbReference>
<dbReference type="Pfam" id="PF01728">
    <property type="entry name" value="FtsJ"/>
    <property type="match status" value="1"/>
</dbReference>
<keyword evidence="4" id="KW-1185">Reference proteome</keyword>
<dbReference type="InterPro" id="IPR029063">
    <property type="entry name" value="SAM-dependent_MTases_sf"/>
</dbReference>